<reference evidence="2" key="1">
    <citation type="submission" date="2017-03" db="EMBL/GenBank/DDBJ databases">
        <authorList>
            <person name="Monnet C."/>
        </authorList>
    </citation>
    <scope>NUCLEOTIDE SEQUENCE [LARGE SCALE GENOMIC DNA]</scope>
    <source>
        <strain evidence="2">CNRZ 920</strain>
    </source>
</reference>
<dbReference type="AlphaFoldDB" id="A0A2H1I5X8"/>
<name>A0A2H1I5X8_BREAU</name>
<proteinExistence type="predicted"/>
<organism evidence="1 2">
    <name type="scientific">Brevibacterium aurantiacum</name>
    <dbReference type="NCBI Taxonomy" id="273384"/>
    <lineage>
        <taxon>Bacteria</taxon>
        <taxon>Bacillati</taxon>
        <taxon>Actinomycetota</taxon>
        <taxon>Actinomycetes</taxon>
        <taxon>Micrococcales</taxon>
        <taxon>Brevibacteriaceae</taxon>
        <taxon>Brevibacterium</taxon>
    </lineage>
</organism>
<gene>
    <name evidence="1" type="ORF">BAUR920_00691</name>
</gene>
<accession>A0A2H1I5X8</accession>
<evidence type="ECO:0000313" key="1">
    <source>
        <dbReference type="EMBL" id="SMX70526.1"/>
    </source>
</evidence>
<sequence>MEKGQFIMNWPFSSVRATDEDEPQRKEFRDRDALLLRFFPPDT</sequence>
<dbReference type="Proteomes" id="UP000234289">
    <property type="component" value="Unassembled WGS sequence"/>
</dbReference>
<dbReference type="EMBL" id="FXZG01000003">
    <property type="protein sequence ID" value="SMX70526.1"/>
    <property type="molecule type" value="Genomic_DNA"/>
</dbReference>
<protein>
    <submittedName>
        <fullName evidence="1">Uncharacterized protein</fullName>
    </submittedName>
</protein>
<evidence type="ECO:0000313" key="2">
    <source>
        <dbReference type="Proteomes" id="UP000234289"/>
    </source>
</evidence>